<name>A0A977KC12_9CREN</name>
<keyword evidence="6" id="KW-0411">Iron-sulfur</keyword>
<evidence type="ECO:0000256" key="6">
    <source>
        <dbReference type="ARBA" id="ARBA00023014"/>
    </source>
</evidence>
<dbReference type="PROSITE" id="PS00198">
    <property type="entry name" value="4FE4S_FER_1"/>
    <property type="match status" value="1"/>
</dbReference>
<accession>A0A977KC12</accession>
<evidence type="ECO:0000256" key="5">
    <source>
        <dbReference type="ARBA" id="ARBA00023004"/>
    </source>
</evidence>
<dbReference type="Pfam" id="PF02754">
    <property type="entry name" value="CCG"/>
    <property type="match status" value="1"/>
</dbReference>
<dbReference type="SUPFAM" id="SSF54862">
    <property type="entry name" value="4Fe-4S ferredoxins"/>
    <property type="match status" value="1"/>
</dbReference>
<dbReference type="PANTHER" id="PTHR43551">
    <property type="entry name" value="FUMARATE REDUCTASE IRON-SULFUR SUBUNIT"/>
    <property type="match status" value="1"/>
</dbReference>
<dbReference type="InterPro" id="IPR004017">
    <property type="entry name" value="Cys_rich_dom"/>
</dbReference>
<dbReference type="GO" id="GO:0016491">
    <property type="term" value="F:oxidoreductase activity"/>
    <property type="evidence" value="ECO:0007669"/>
    <property type="project" value="UniProtKB-ARBA"/>
</dbReference>
<dbReference type="InterPro" id="IPR017896">
    <property type="entry name" value="4Fe4S_Fe-S-bd"/>
</dbReference>
<dbReference type="GO" id="GO:0046872">
    <property type="term" value="F:metal ion binding"/>
    <property type="evidence" value="ECO:0007669"/>
    <property type="project" value="UniProtKB-KW"/>
</dbReference>
<evidence type="ECO:0000256" key="4">
    <source>
        <dbReference type="ARBA" id="ARBA00022982"/>
    </source>
</evidence>
<keyword evidence="2" id="KW-0004">4Fe-4S</keyword>
<feature type="domain" description="4Fe-4S ferredoxin-type" evidence="8">
    <location>
        <begin position="10"/>
        <end position="56"/>
    </location>
</feature>
<sequence>MLDLLYKLAYNSCVGCDWCAEACPWSPRYKPRERLQGMVEAVEACTMCGRCVLKCPLKVPTHKRVYEYRTKKGIVHEELTKIRERSEEIGQSFGIGGSEWAEFAKSKGFKVDERARWLFLPSAFDVLPNARLDLLAELWVLDKLGYDFTLSSKHPEGYGNFIFDMADPDYFKKKALEVIKTAEELDVEGIIIGECGADYKVWPRLHMFIGIKAPFKVLTFPEAVYRRRKEIVVERMIEKRVGYHDPCGLARYNFVTQEPREIIKMITPFYEERGPSERIQMCCGGGAGVSFVNELKRKAVETIGPKKIEQFKGLDLVLTSCSKCKSMLLTYTLLLRGGFNVHRLSYALAWSMGLDVPAP</sequence>
<dbReference type="KEGG" id="ipc:IPA_08960"/>
<evidence type="ECO:0008006" key="11">
    <source>
        <dbReference type="Google" id="ProtNLM"/>
    </source>
</evidence>
<organism evidence="9 10">
    <name type="scientific">Ignicoccus pacificus DSM 13166</name>
    <dbReference type="NCBI Taxonomy" id="940294"/>
    <lineage>
        <taxon>Archaea</taxon>
        <taxon>Thermoproteota</taxon>
        <taxon>Thermoprotei</taxon>
        <taxon>Desulfurococcales</taxon>
        <taxon>Desulfurococcaceae</taxon>
        <taxon>Ignicoccus</taxon>
    </lineage>
</organism>
<dbReference type="Proteomes" id="UP001063698">
    <property type="component" value="Chromosome"/>
</dbReference>
<evidence type="ECO:0000313" key="9">
    <source>
        <dbReference type="EMBL" id="UXD22855.1"/>
    </source>
</evidence>
<dbReference type="AlphaFoldDB" id="A0A977KC12"/>
<evidence type="ECO:0000259" key="8">
    <source>
        <dbReference type="Pfam" id="PF13237"/>
    </source>
</evidence>
<dbReference type="Gene3D" id="3.40.50.1780">
    <property type="match status" value="1"/>
</dbReference>
<gene>
    <name evidence="9" type="ORF">IPA_08960</name>
</gene>
<dbReference type="GO" id="GO:0051539">
    <property type="term" value="F:4 iron, 4 sulfur cluster binding"/>
    <property type="evidence" value="ECO:0007669"/>
    <property type="project" value="UniProtKB-KW"/>
</dbReference>
<dbReference type="Pfam" id="PF13237">
    <property type="entry name" value="Fer4_10"/>
    <property type="match status" value="1"/>
</dbReference>
<keyword evidence="4" id="KW-0249">Electron transport</keyword>
<evidence type="ECO:0000259" key="7">
    <source>
        <dbReference type="Pfam" id="PF02754"/>
    </source>
</evidence>
<dbReference type="InterPro" id="IPR017900">
    <property type="entry name" value="4Fe4S_Fe_S_CS"/>
</dbReference>
<protein>
    <recommendedName>
        <fullName evidence="11">Fe-S oxidoreductase</fullName>
    </recommendedName>
</protein>
<evidence type="ECO:0000256" key="2">
    <source>
        <dbReference type="ARBA" id="ARBA00022485"/>
    </source>
</evidence>
<evidence type="ECO:0000256" key="3">
    <source>
        <dbReference type="ARBA" id="ARBA00022723"/>
    </source>
</evidence>
<dbReference type="EMBL" id="CP006868">
    <property type="protein sequence ID" value="UXD22855.1"/>
    <property type="molecule type" value="Genomic_DNA"/>
</dbReference>
<dbReference type="PANTHER" id="PTHR43551:SF1">
    <property type="entry name" value="HETERODISULFIDE REDUCTASE"/>
    <property type="match status" value="1"/>
</dbReference>
<keyword evidence="10" id="KW-1185">Reference proteome</keyword>
<reference evidence="9" key="1">
    <citation type="submission" date="2013-11" db="EMBL/GenBank/DDBJ databases">
        <title>Comparative genomics of Ignicoccus.</title>
        <authorList>
            <person name="Podar M."/>
        </authorList>
    </citation>
    <scope>NUCLEOTIDE SEQUENCE</scope>
    <source>
        <strain evidence="9">DSM 13166</strain>
    </source>
</reference>
<keyword evidence="5" id="KW-0408">Iron</keyword>
<proteinExistence type="predicted"/>
<evidence type="ECO:0000313" key="10">
    <source>
        <dbReference type="Proteomes" id="UP001063698"/>
    </source>
</evidence>
<evidence type="ECO:0000256" key="1">
    <source>
        <dbReference type="ARBA" id="ARBA00022448"/>
    </source>
</evidence>
<keyword evidence="3" id="KW-0479">Metal-binding</keyword>
<feature type="domain" description="Cysteine-rich" evidence="7">
    <location>
        <begin position="241"/>
        <end position="328"/>
    </location>
</feature>
<keyword evidence="1" id="KW-0813">Transport</keyword>
<dbReference type="Gene3D" id="3.30.70.20">
    <property type="match status" value="1"/>
</dbReference>